<dbReference type="EMBL" id="BFEA01000654">
    <property type="protein sequence ID" value="GBG88180.1"/>
    <property type="molecule type" value="Genomic_DNA"/>
</dbReference>
<sequence>MAVGARLGVHFNPSLCSAPIDPGLRTRQSSGWDIAKRGAASCHAGAGLNSSARLAGKESSSALVDRAGGRVNAGALGGDANRDGQAGWAAAAAAANGPVLAGTKVTTRPGGGSRQSSALDQLLRPQPVVPGQKEAAAALAPTTSGNGKGAGAKVDKVDDKKKGRNILGVHVKSGRLVKLRRVSHKFGSLRWMVSRLSTKPSVARFLVPMGGQFKSVRDATDAVERLICAPGVRSDTQVLLTLYLRCLSQPLRNQLAKEANIDVHNFPSFSKVALDLEAKIGHGQTPTTEGKKKTLPPNWKAKGRLMFVDNDGSTIELDGNLQEGVGAEAGGDTSEGGIVAAWTDECEAAFRHLKHALTHYEVLKLPDSDKPFIGTTDASQYGIGAVLAQQEGPKLRPVEYMPKKMPSQKLAKSTYEKELYGVYKALTHWRRYLLGRFFILRTDHQTLRWTRTQPVLSDALKRWIEVIEEYDFDPQYLKGEYNKVADALSRKPDFSGRWCRVQLWRPALQKKKATKKETTKQETADNAMYGTAEYLQAIGSVIAPWEKESLLVVPPGSPETLLSLSSFGGAHLGGEINAVKKKQKPKKKKRAVVAAVCTADSPSPISGASVGGMGFSDSLSGASDMSEGGAVRQAATIGAAAVVSVSVGGGGGGLKGGDGSGGGGGEGGGGGGGDNVPGSDGNSSSNAFVDDQEEEDGAPDGSAPHGPGHAYARRRGRPYVVKPLAYMGATTGPLGQTARVPPAVNLQEGVARTSTPVANAGTGGAGSGAGTGSAITSPRASAQSPRMGPTRAVGRVVKGASAPTSGPVAASTTDSAGSPVVMDWLASIVHSFSKRTNGLDWEKEKEKIVQAAGEEVLKSLMSRSGDDALAVRSEVSALRRLQREAFSDQLKTKDRIDKLEHFTGLRKVAHLGESMAGGGALASRTRMRGDIAVGAAYPLLDGSDEKVRQSQKLTFDRVGARIGVDARFTFETAFRGGKDTLITQCVSGKNGQALGSSTVDGDALVGPITVRKVVYSAELGDNLSLKFSPVGADGADICNALNPLEGYGLTKSTAEGLPILKKCRGSAASATFRLNGASITTAQFIDRGATAFNGGGNQRPSHATVAQVTLRPEEWLVVSLSAVSQFWAPASNRDEAGTLRTPQWDDHVVQDDVLDGSVTSKVSVQNADPIPSAAAPARSGLRLPKIGPVPGGPALQTIGAAAACDLGGNITMASWAQFERAEWLSEKEKQHVRWGLTLSKAPGSVAGNGNGNGNGSSTGLGWGLSVGSNGIPETASNSQLPRKLWEAPLQMEGFLRIQCAKGFTVYPGVVCTTDGRGESTPGFVVRSHWSL</sequence>
<protein>
    <recommendedName>
        <fullName evidence="2">Reverse transcriptase/retrotransposon-derived protein RNase H-like domain-containing protein</fullName>
    </recommendedName>
</protein>
<dbReference type="InterPro" id="IPR043502">
    <property type="entry name" value="DNA/RNA_pol_sf"/>
</dbReference>
<dbReference type="Pfam" id="PF17919">
    <property type="entry name" value="RT_RNaseH_2"/>
    <property type="match status" value="1"/>
</dbReference>
<feature type="compositionally biased region" description="Polar residues" evidence="1">
    <location>
        <begin position="775"/>
        <end position="784"/>
    </location>
</feature>
<feature type="region of interest" description="Disordered" evidence="1">
    <location>
        <begin position="654"/>
        <end position="715"/>
    </location>
</feature>
<name>A0A388M0T3_CHABU</name>
<dbReference type="PANTHER" id="PTHR35097:SF1">
    <property type="entry name" value="GDSL ESTERASE_LIPASE"/>
    <property type="match status" value="1"/>
</dbReference>
<dbReference type="PANTHER" id="PTHR35097">
    <property type="entry name" value="GDSL ESTERASE/LIPASE"/>
    <property type="match status" value="1"/>
</dbReference>
<keyword evidence="4" id="KW-1185">Reference proteome</keyword>
<comment type="caution">
    <text evidence="3">The sequence shown here is derived from an EMBL/GenBank/DDBJ whole genome shotgun (WGS) entry which is preliminary data.</text>
</comment>
<reference evidence="3 4" key="1">
    <citation type="journal article" date="2018" name="Cell">
        <title>The Chara Genome: Secondary Complexity and Implications for Plant Terrestrialization.</title>
        <authorList>
            <person name="Nishiyama T."/>
            <person name="Sakayama H."/>
            <person name="Vries J.D."/>
            <person name="Buschmann H."/>
            <person name="Saint-Marcoux D."/>
            <person name="Ullrich K.K."/>
            <person name="Haas F.B."/>
            <person name="Vanderstraeten L."/>
            <person name="Becker D."/>
            <person name="Lang D."/>
            <person name="Vosolsobe S."/>
            <person name="Rombauts S."/>
            <person name="Wilhelmsson P.K.I."/>
            <person name="Janitza P."/>
            <person name="Kern R."/>
            <person name="Heyl A."/>
            <person name="Rumpler F."/>
            <person name="Villalobos L.I.A.C."/>
            <person name="Clay J.M."/>
            <person name="Skokan R."/>
            <person name="Toyoda A."/>
            <person name="Suzuki Y."/>
            <person name="Kagoshima H."/>
            <person name="Schijlen E."/>
            <person name="Tajeshwar N."/>
            <person name="Catarino B."/>
            <person name="Hetherington A.J."/>
            <person name="Saltykova A."/>
            <person name="Bonnot C."/>
            <person name="Breuninger H."/>
            <person name="Symeonidi A."/>
            <person name="Radhakrishnan G.V."/>
            <person name="Van Nieuwerburgh F."/>
            <person name="Deforce D."/>
            <person name="Chang C."/>
            <person name="Karol K.G."/>
            <person name="Hedrich R."/>
            <person name="Ulvskov P."/>
            <person name="Glockner G."/>
            <person name="Delwiche C.F."/>
            <person name="Petrasek J."/>
            <person name="Van de Peer Y."/>
            <person name="Friml J."/>
            <person name="Beilby M."/>
            <person name="Dolan L."/>
            <person name="Kohara Y."/>
            <person name="Sugano S."/>
            <person name="Fujiyama A."/>
            <person name="Delaux P.-M."/>
            <person name="Quint M."/>
            <person name="TheiBen G."/>
            <person name="Hagemann M."/>
            <person name="Harholt J."/>
            <person name="Dunand C."/>
            <person name="Zachgo S."/>
            <person name="Langdale J."/>
            <person name="Maumus F."/>
            <person name="Straeten D.V.D."/>
            <person name="Gould S.B."/>
            <person name="Rensing S.A."/>
        </authorList>
    </citation>
    <scope>NUCLEOTIDE SEQUENCE [LARGE SCALE GENOMIC DNA]</scope>
    <source>
        <strain evidence="3 4">S276</strain>
    </source>
</reference>
<feature type="compositionally biased region" description="Gly residues" evidence="1">
    <location>
        <begin position="761"/>
        <end position="771"/>
    </location>
</feature>
<dbReference type="Gramene" id="GBG88180">
    <property type="protein sequence ID" value="GBG88180"/>
    <property type="gene ID" value="CBR_g46669"/>
</dbReference>
<evidence type="ECO:0000256" key="1">
    <source>
        <dbReference type="SAM" id="MobiDB-lite"/>
    </source>
</evidence>
<feature type="compositionally biased region" description="Low complexity" evidence="1">
    <location>
        <begin position="676"/>
        <end position="686"/>
    </location>
</feature>
<feature type="region of interest" description="Disordered" evidence="1">
    <location>
        <begin position="756"/>
        <end position="791"/>
    </location>
</feature>
<dbReference type="Gene3D" id="3.10.20.370">
    <property type="match status" value="1"/>
</dbReference>
<feature type="domain" description="Reverse transcriptase/retrotransposon-derived protein RNase H-like" evidence="2">
    <location>
        <begin position="342"/>
        <end position="439"/>
    </location>
</feature>
<dbReference type="InterPro" id="IPR041577">
    <property type="entry name" value="RT_RNaseH_2"/>
</dbReference>
<dbReference type="SUPFAM" id="SSF56672">
    <property type="entry name" value="DNA/RNA polymerases"/>
    <property type="match status" value="1"/>
</dbReference>
<dbReference type="STRING" id="69332.A0A388M0T3"/>
<feature type="region of interest" description="Disordered" evidence="1">
    <location>
        <begin position="137"/>
        <end position="157"/>
    </location>
</feature>
<dbReference type="OrthoDB" id="2017825at2759"/>
<dbReference type="CDD" id="cd09274">
    <property type="entry name" value="RNase_HI_RT_Ty3"/>
    <property type="match status" value="1"/>
</dbReference>
<evidence type="ECO:0000313" key="4">
    <source>
        <dbReference type="Proteomes" id="UP000265515"/>
    </source>
</evidence>
<accession>A0A388M0T3</accession>
<gene>
    <name evidence="3" type="ORF">CBR_g46669</name>
</gene>
<organism evidence="3 4">
    <name type="scientific">Chara braunii</name>
    <name type="common">Braun's stonewort</name>
    <dbReference type="NCBI Taxonomy" id="69332"/>
    <lineage>
        <taxon>Eukaryota</taxon>
        <taxon>Viridiplantae</taxon>
        <taxon>Streptophyta</taxon>
        <taxon>Charophyceae</taxon>
        <taxon>Charales</taxon>
        <taxon>Characeae</taxon>
        <taxon>Chara</taxon>
    </lineage>
</organism>
<dbReference type="Proteomes" id="UP000265515">
    <property type="component" value="Unassembled WGS sequence"/>
</dbReference>
<proteinExistence type="predicted"/>
<evidence type="ECO:0000259" key="2">
    <source>
        <dbReference type="Pfam" id="PF17919"/>
    </source>
</evidence>
<evidence type="ECO:0000313" key="3">
    <source>
        <dbReference type="EMBL" id="GBG88180.1"/>
    </source>
</evidence>
<feature type="compositionally biased region" description="Gly residues" evidence="1">
    <location>
        <begin position="654"/>
        <end position="675"/>
    </location>
</feature>